<reference evidence="3 4" key="1">
    <citation type="submission" date="2015-09" db="EMBL/GenBank/DDBJ databases">
        <authorList>
            <consortium name="Swine Surveillance"/>
        </authorList>
    </citation>
    <scope>NUCLEOTIDE SEQUENCE [LARGE SCALE GENOMIC DNA]</scope>
    <source>
        <strain evidence="3 4">CECT 7648</strain>
    </source>
</reference>
<dbReference type="OrthoDB" id="9810174at2"/>
<gene>
    <name evidence="3" type="ORF">TRN7648_00988</name>
</gene>
<evidence type="ECO:0000259" key="2">
    <source>
        <dbReference type="Pfam" id="PF07484"/>
    </source>
</evidence>
<evidence type="ECO:0000313" key="3">
    <source>
        <dbReference type="EMBL" id="CUH76539.1"/>
    </source>
</evidence>
<keyword evidence="1" id="KW-0732">Signal</keyword>
<name>A0A0P1G4D3_9RHOB</name>
<feature type="domain" description="Phage tail collar" evidence="2">
    <location>
        <begin position="35"/>
        <end position="90"/>
    </location>
</feature>
<proteinExistence type="predicted"/>
<dbReference type="SUPFAM" id="SSF88874">
    <property type="entry name" value="Receptor-binding domain of short tail fibre protein gp12"/>
    <property type="match status" value="1"/>
</dbReference>
<protein>
    <submittedName>
        <fullName evidence="3">Phage Tail Collar Domain protein</fullName>
    </submittedName>
</protein>
<organism evidence="3 4">
    <name type="scientific">Tropicibacter naphthalenivorans</name>
    <dbReference type="NCBI Taxonomy" id="441103"/>
    <lineage>
        <taxon>Bacteria</taxon>
        <taxon>Pseudomonadati</taxon>
        <taxon>Pseudomonadota</taxon>
        <taxon>Alphaproteobacteria</taxon>
        <taxon>Rhodobacterales</taxon>
        <taxon>Roseobacteraceae</taxon>
        <taxon>Tropicibacter</taxon>
    </lineage>
</organism>
<keyword evidence="4" id="KW-1185">Reference proteome</keyword>
<feature type="chain" id="PRO_5006063060" evidence="1">
    <location>
        <begin position="29"/>
        <end position="199"/>
    </location>
</feature>
<dbReference type="STRING" id="441103.TRN7648_00988"/>
<dbReference type="RefSeq" id="WP_083499767.1">
    <property type="nucleotide sequence ID" value="NZ_CYSE01000002.1"/>
</dbReference>
<dbReference type="Pfam" id="PF07484">
    <property type="entry name" value="Collar"/>
    <property type="match status" value="1"/>
</dbReference>
<dbReference type="Proteomes" id="UP000054935">
    <property type="component" value="Unassembled WGS sequence"/>
</dbReference>
<evidence type="ECO:0000256" key="1">
    <source>
        <dbReference type="SAM" id="SignalP"/>
    </source>
</evidence>
<accession>A0A0P1G4D3</accession>
<sequence>MTLLTKAKAVTAAAALMLGGGLAAPAQAQIIDYTGNIITVAFDFCPRGTLRTDSQLLSINSNQSLYALLGLSYGGNGVQTFGLPDLRGRVSMGWGDGPGLTPNVLGAQAGFTTVTLSQSNLPPHSHTVNATNEAGTLDDPTGAFLGRLAGAYHDGPASSTMDPAMLSIAGATGNPVNNTMPYTTLTNCIVTQGIFPPRN</sequence>
<dbReference type="InterPro" id="IPR037053">
    <property type="entry name" value="Phage_tail_collar_dom_sf"/>
</dbReference>
<dbReference type="InterPro" id="IPR011083">
    <property type="entry name" value="Phage_tail_collar_dom"/>
</dbReference>
<dbReference type="AlphaFoldDB" id="A0A0P1G4D3"/>
<dbReference type="EMBL" id="CYSE01000002">
    <property type="protein sequence ID" value="CUH76539.1"/>
    <property type="molecule type" value="Genomic_DNA"/>
</dbReference>
<dbReference type="Gene3D" id="3.90.1340.10">
    <property type="entry name" value="Phage tail collar domain"/>
    <property type="match status" value="1"/>
</dbReference>
<evidence type="ECO:0000313" key="4">
    <source>
        <dbReference type="Proteomes" id="UP000054935"/>
    </source>
</evidence>
<feature type="signal peptide" evidence="1">
    <location>
        <begin position="1"/>
        <end position="28"/>
    </location>
</feature>